<organism evidence="1 2">
    <name type="scientific">Segatella maculosa OT 289</name>
    <dbReference type="NCBI Taxonomy" id="999422"/>
    <lineage>
        <taxon>Bacteria</taxon>
        <taxon>Pseudomonadati</taxon>
        <taxon>Bacteroidota</taxon>
        <taxon>Bacteroidia</taxon>
        <taxon>Bacteroidales</taxon>
        <taxon>Prevotellaceae</taxon>
        <taxon>Segatella</taxon>
    </lineage>
</organism>
<evidence type="ECO:0000313" key="1">
    <source>
        <dbReference type="EMBL" id="EHO71674.1"/>
    </source>
</evidence>
<accession>H1HLS6</accession>
<dbReference type="STRING" id="999422.HMPREF9944_01120"/>
<dbReference type="RefSeq" id="WP_008564989.1">
    <property type="nucleotide sequence ID" value="NZ_JH594502.1"/>
</dbReference>
<gene>
    <name evidence="1" type="ORF">HMPREF9944_01120</name>
</gene>
<sequence length="84" mass="9150">MKEFQEKKILAERKKYVCPSISVHAMMYDLAMLDASFVGLDTPGQAMDSDGGLTKYGVGGEAGEIENGGMLDNAKSWGSIWEDE</sequence>
<reference evidence="1 2" key="1">
    <citation type="submission" date="2011-12" db="EMBL/GenBank/DDBJ databases">
        <title>The Genome Sequence of Prevotella maculosa OT 289.</title>
        <authorList>
            <consortium name="The Broad Institute Genome Sequencing Platform"/>
            <person name="Earl A."/>
            <person name="Ward D."/>
            <person name="Feldgarden M."/>
            <person name="Gevers D."/>
            <person name="Izard J."/>
            <person name="Blanton J.M."/>
            <person name="Mathney J."/>
            <person name="Tanner A.C."/>
            <person name="Dewhirst F.E."/>
            <person name="Young S.K."/>
            <person name="Zeng Q."/>
            <person name="Gargeya S."/>
            <person name="Fitzgerald M."/>
            <person name="Haas B."/>
            <person name="Abouelleil A."/>
            <person name="Alvarado L."/>
            <person name="Arachchi H.M."/>
            <person name="Berlin A."/>
            <person name="Chapman S.B."/>
            <person name="Gearin G."/>
            <person name="Goldberg J."/>
            <person name="Griggs A."/>
            <person name="Gujja S."/>
            <person name="Hansen M."/>
            <person name="Heiman D."/>
            <person name="Howarth C."/>
            <person name="Larimer J."/>
            <person name="Lui A."/>
            <person name="MacDonald P.J.P."/>
            <person name="McCowen C."/>
            <person name="Montmayeur A."/>
            <person name="Murphy C."/>
            <person name="Neiman D."/>
            <person name="Pearson M."/>
            <person name="Priest M."/>
            <person name="Roberts A."/>
            <person name="Saif S."/>
            <person name="Shea T."/>
            <person name="Sisk P."/>
            <person name="Stolte C."/>
            <person name="Sykes S."/>
            <person name="Wortman J."/>
            <person name="Nusbaum C."/>
            <person name="Birren B."/>
        </authorList>
    </citation>
    <scope>NUCLEOTIDE SEQUENCE [LARGE SCALE GENOMIC DNA]</scope>
    <source>
        <strain evidence="1 2">OT 289</strain>
    </source>
</reference>
<dbReference type="HOGENOM" id="CLU_2495278_0_0_10"/>
<dbReference type="Proteomes" id="UP000003167">
    <property type="component" value="Unassembled WGS sequence"/>
</dbReference>
<protein>
    <submittedName>
        <fullName evidence="1">Uncharacterized protein</fullName>
    </submittedName>
</protein>
<name>H1HLS6_9BACT</name>
<dbReference type="EMBL" id="AGEK01000020">
    <property type="protein sequence ID" value="EHO71674.1"/>
    <property type="molecule type" value="Genomic_DNA"/>
</dbReference>
<evidence type="ECO:0000313" key="2">
    <source>
        <dbReference type="Proteomes" id="UP000003167"/>
    </source>
</evidence>
<proteinExistence type="predicted"/>
<comment type="caution">
    <text evidence="1">The sequence shown here is derived from an EMBL/GenBank/DDBJ whole genome shotgun (WGS) entry which is preliminary data.</text>
</comment>
<dbReference type="PATRIC" id="fig|999422.3.peg.1155"/>
<keyword evidence="2" id="KW-1185">Reference proteome</keyword>
<dbReference type="AlphaFoldDB" id="H1HLS6"/>